<dbReference type="EMBL" id="FR718501">
    <property type="protein sequence ID" value="CBX69620.1"/>
    <property type="molecule type" value="Genomic_DNA"/>
</dbReference>
<accession>F4MUW2</accession>
<gene>
    <name evidence="1" type="ORF">YEW_DZ17550</name>
</gene>
<dbReference type="AlphaFoldDB" id="F4MUW2"/>
<proteinExistence type="predicted"/>
<reference evidence="1" key="1">
    <citation type="journal article" date="2011" name="BMC Genomics">
        <title>Shotgun sequencing of Yersinia enterocolitica strain W22703 (biotype 2, serotype O:9): genomic evidence for oscillation between invertebrates and mammals.</title>
        <authorList>
            <person name="Fuchs T.M."/>
            <person name="Brandt K."/>
            <person name="Starke M."/>
            <person name="Rattei T."/>
        </authorList>
    </citation>
    <scope>NUCLEOTIDE SEQUENCE</scope>
</reference>
<name>F4MUW2_YEREN</name>
<organism evidence="1">
    <name type="scientific">Yersinia enterocolitica W22703</name>
    <dbReference type="NCBI Taxonomy" id="913028"/>
    <lineage>
        <taxon>Bacteria</taxon>
        <taxon>Pseudomonadati</taxon>
        <taxon>Pseudomonadota</taxon>
        <taxon>Gammaproteobacteria</taxon>
        <taxon>Enterobacterales</taxon>
        <taxon>Yersiniaceae</taxon>
        <taxon>Yersinia</taxon>
    </lineage>
</organism>
<evidence type="ECO:0000313" key="1">
    <source>
        <dbReference type="EMBL" id="CBX69620.1"/>
    </source>
</evidence>
<protein>
    <submittedName>
        <fullName evidence="1">Uncharacterized protein</fullName>
    </submittedName>
</protein>
<sequence>MPRPGGDNSAGRSIIYIYSFIHRRFESRTGLKRSAVKCNNEATTTHV</sequence>